<reference evidence="2 3" key="1">
    <citation type="submission" date="2014-03" db="EMBL/GenBank/DDBJ databases">
        <title>Sequencing and Comparison of Genomes and Transcriptome Profiles of Human Ehrlichiosis Agents.</title>
        <authorList>
            <person name="Lin M."/>
            <person name="Daugherty S.C."/>
            <person name="Nagaraj S."/>
            <person name="Cheng Z."/>
            <person name="Xiong Q."/>
            <person name="Lin F.-Y."/>
            <person name="Sengamalay N."/>
            <person name="Ott S."/>
            <person name="Godinez A."/>
            <person name="Tallon L.J."/>
            <person name="Sadzewicz L."/>
            <person name="Fraser C.M."/>
            <person name="Dunning Hotopp J.C."/>
            <person name="Rikihisa Y."/>
        </authorList>
    </citation>
    <scope>NUCLEOTIDE SEQUENCE [LARGE SCALE GENOMIC DNA]</scope>
    <source>
        <strain evidence="2 3">Oregon</strain>
    </source>
</reference>
<dbReference type="Proteomes" id="UP000023755">
    <property type="component" value="Chromosome"/>
</dbReference>
<evidence type="ECO:0000313" key="3">
    <source>
        <dbReference type="Proteomes" id="UP000023755"/>
    </source>
</evidence>
<keyword evidence="3" id="KW-1185">Reference proteome</keyword>
<feature type="domain" description="DprA winged helix" evidence="1">
    <location>
        <begin position="63"/>
        <end position="109"/>
    </location>
</feature>
<organism evidence="2 3">
    <name type="scientific">Neorickettsia helminthoeca str. Oregon</name>
    <dbReference type="NCBI Taxonomy" id="1286528"/>
    <lineage>
        <taxon>Bacteria</taxon>
        <taxon>Pseudomonadati</taxon>
        <taxon>Pseudomonadota</taxon>
        <taxon>Alphaproteobacteria</taxon>
        <taxon>Rickettsiales</taxon>
        <taxon>Anaplasmataceae</taxon>
        <taxon>Neorickettsia</taxon>
    </lineage>
</organism>
<sequence length="120" mass="13847">MDERFAGGNRLIKQGATLIEDVYDVLNTLRNTSRTTDYLTLLDAEEGFTHFSSFEDDAEQIKNTKAQILEQLELTPVSMYELMHRLYLNESTLLKAIIELEIERKISRLIADEVSILYDS</sequence>
<name>X5HLM8_9RICK</name>
<accession>X5HLM8</accession>
<protein>
    <submittedName>
        <fullName evidence="2">DNA processing chain A domain protein</fullName>
    </submittedName>
</protein>
<dbReference type="Pfam" id="PF17782">
    <property type="entry name" value="WHD_DprA"/>
    <property type="match status" value="1"/>
</dbReference>
<dbReference type="InterPro" id="IPR036388">
    <property type="entry name" value="WH-like_DNA-bd_sf"/>
</dbReference>
<gene>
    <name evidence="2" type="primary">dprA</name>
    <name evidence="2" type="ORF">NHE_0368</name>
</gene>
<dbReference type="STRING" id="1286528.NHE_0368"/>
<evidence type="ECO:0000259" key="1">
    <source>
        <dbReference type="Pfam" id="PF17782"/>
    </source>
</evidence>
<dbReference type="InterPro" id="IPR041614">
    <property type="entry name" value="DprA_WH"/>
</dbReference>
<dbReference type="EMBL" id="CP007481">
    <property type="protein sequence ID" value="AHX11320.1"/>
    <property type="molecule type" value="Genomic_DNA"/>
</dbReference>
<dbReference type="AlphaFoldDB" id="X5HLM8"/>
<dbReference type="KEGG" id="nhm:NHE_0368"/>
<evidence type="ECO:0000313" key="2">
    <source>
        <dbReference type="EMBL" id="AHX11320.1"/>
    </source>
</evidence>
<dbReference type="RefSeq" id="WP_232215022.1">
    <property type="nucleotide sequence ID" value="NZ_CP007481.1"/>
</dbReference>
<dbReference type="HOGENOM" id="CLU_2047191_0_0_5"/>
<dbReference type="Gene3D" id="1.10.10.10">
    <property type="entry name" value="Winged helix-like DNA-binding domain superfamily/Winged helix DNA-binding domain"/>
    <property type="match status" value="1"/>
</dbReference>
<proteinExistence type="predicted"/>